<dbReference type="Pfam" id="PF00498">
    <property type="entry name" value="FHA"/>
    <property type="match status" value="1"/>
</dbReference>
<evidence type="ECO:0000259" key="3">
    <source>
        <dbReference type="PROSITE" id="PS50006"/>
    </source>
</evidence>
<dbReference type="SMART" id="SM00240">
    <property type="entry name" value="FHA"/>
    <property type="match status" value="1"/>
</dbReference>
<reference evidence="4 5" key="1">
    <citation type="submission" date="2008-07" db="EMBL/GenBank/DDBJ databases">
        <authorList>
            <person name="El-Sayed N."/>
            <person name="Caler E."/>
            <person name="Inman J."/>
            <person name="Amedeo P."/>
            <person name="Hass B."/>
            <person name="Wortman J."/>
        </authorList>
    </citation>
    <scope>NUCLEOTIDE SEQUENCE [LARGE SCALE GENOMIC DNA]</scope>
    <source>
        <strain evidence="5">ATCC 50983 / TXsc</strain>
    </source>
</reference>
<proteinExistence type="predicted"/>
<dbReference type="InterPro" id="IPR000253">
    <property type="entry name" value="FHA_dom"/>
</dbReference>
<protein>
    <recommendedName>
        <fullName evidence="3">FHA domain-containing protein</fullName>
    </recommendedName>
</protein>
<dbReference type="EMBL" id="GG685288">
    <property type="protein sequence ID" value="EER00017.1"/>
    <property type="molecule type" value="Genomic_DNA"/>
</dbReference>
<dbReference type="GeneID" id="9049713"/>
<dbReference type="OMA" id="HTFFIST"/>
<evidence type="ECO:0000313" key="5">
    <source>
        <dbReference type="Proteomes" id="UP000007800"/>
    </source>
</evidence>
<dbReference type="Gene3D" id="2.60.200.20">
    <property type="match status" value="1"/>
</dbReference>
<evidence type="ECO:0000256" key="2">
    <source>
        <dbReference type="SAM" id="MobiDB-lite"/>
    </source>
</evidence>
<evidence type="ECO:0000256" key="1">
    <source>
        <dbReference type="SAM" id="Coils"/>
    </source>
</evidence>
<feature type="region of interest" description="Disordered" evidence="2">
    <location>
        <begin position="644"/>
        <end position="691"/>
    </location>
</feature>
<dbReference type="InterPro" id="IPR008984">
    <property type="entry name" value="SMAD_FHA_dom_sf"/>
</dbReference>
<dbReference type="OrthoDB" id="1305878at2759"/>
<evidence type="ECO:0000313" key="4">
    <source>
        <dbReference type="EMBL" id="EER00017.1"/>
    </source>
</evidence>
<dbReference type="SUPFAM" id="SSF49879">
    <property type="entry name" value="SMAD/FHA domain"/>
    <property type="match status" value="1"/>
</dbReference>
<gene>
    <name evidence="4" type="ORF">Pmar_PMAR024494</name>
</gene>
<dbReference type="SUPFAM" id="SSF57997">
    <property type="entry name" value="Tropomyosin"/>
    <property type="match status" value="1"/>
</dbReference>
<dbReference type="Proteomes" id="UP000007800">
    <property type="component" value="Unassembled WGS sequence"/>
</dbReference>
<name>C5LT49_PERM5</name>
<keyword evidence="5" id="KW-1185">Reference proteome</keyword>
<dbReference type="RefSeq" id="XP_002767299.1">
    <property type="nucleotide sequence ID" value="XM_002767253.1"/>
</dbReference>
<feature type="region of interest" description="Disordered" evidence="2">
    <location>
        <begin position="233"/>
        <end position="270"/>
    </location>
</feature>
<accession>C5LT49</accession>
<sequence length="753" mass="80917">MAVSELPRFILVLSSGSSPSSSSKALTKPGDVLTMGRMPDCDIVFKSNAISGNHYSLAYLQDGQVRLTDTSFNGTYVNGELVGKGKTASIRAGDRIGLGRPMANSKVSRQSKNGSATRVPSVSFLVEYTAKFVDPPGVTNVPSPSRLRAASAPILDRDEKDMPTKSIRPMSAAVPGQEGSVLATPADLSVRADSMMKTPKQGPTVRQMKVDRIRQPINVKAGTERREVSFDLPKTTGVALDQGSQQSSQRGDENPESVLNGGTMGRPRPQVRTVGPHVVCGSSLVLAGACWLCPKRKEREESLVGETKALRARLASREGELATLEERLQETELTMTLKKRKLTSTEQKLKDVRTCGRLRPTLGSAQAQTEVTSTRESLSNLQEAHAELKARCEGLVNATKKSKAEREVLVEKLNAVEARANSTESELLYCQEQVHGLQQSLEQECEQSRSLSTDLENCRGRCTALQGDLEETLGKLQTGPVELSHTATTVRSMTQEVVSELAQSLPNAAMTSSLAMVRPSWAAPTMNTTPFSLASLGSAVSAMRREGSVGHEVQAQSIFNKSNNLQVSEDKGGRGRSEIVEGTQMMRATGEDVGEGDSRAELLPATVGMLQPTVDSTEQEVAIDADDEFEDFTEDIPSLRHENSEALLMRPDSSVSPPGVRGGTFDDFDLDASPGGKRQRQEEAFADDFADFEISQRGTGIAAGGSSSNDSLLAELDLDAFSPLPPPRTTTTNGPPADASRGVIDDLADFDDF</sequence>
<feature type="coiled-coil region" evidence="1">
    <location>
        <begin position="371"/>
        <end position="426"/>
    </location>
</feature>
<feature type="region of interest" description="Disordered" evidence="2">
    <location>
        <begin position="718"/>
        <end position="753"/>
    </location>
</feature>
<dbReference type="PROSITE" id="PS50006">
    <property type="entry name" value="FHA_DOMAIN"/>
    <property type="match status" value="1"/>
</dbReference>
<feature type="domain" description="FHA" evidence="3">
    <location>
        <begin position="33"/>
        <end position="82"/>
    </location>
</feature>
<dbReference type="InParanoid" id="C5LT49"/>
<organism evidence="5">
    <name type="scientific">Perkinsus marinus (strain ATCC 50983 / TXsc)</name>
    <dbReference type="NCBI Taxonomy" id="423536"/>
    <lineage>
        <taxon>Eukaryota</taxon>
        <taxon>Sar</taxon>
        <taxon>Alveolata</taxon>
        <taxon>Perkinsozoa</taxon>
        <taxon>Perkinsea</taxon>
        <taxon>Perkinsida</taxon>
        <taxon>Perkinsidae</taxon>
        <taxon>Perkinsus</taxon>
    </lineage>
</organism>
<feature type="coiled-coil region" evidence="1">
    <location>
        <begin position="307"/>
        <end position="341"/>
    </location>
</feature>
<keyword evidence="1" id="KW-0175">Coiled coil</keyword>
<dbReference type="Gene3D" id="1.10.287.1490">
    <property type="match status" value="1"/>
</dbReference>
<dbReference type="AlphaFoldDB" id="C5LT49"/>